<evidence type="ECO:0008006" key="3">
    <source>
        <dbReference type="Google" id="ProtNLM"/>
    </source>
</evidence>
<proteinExistence type="predicted"/>
<dbReference type="Proteomes" id="UP000549616">
    <property type="component" value="Unassembled WGS sequence"/>
</dbReference>
<sequence>MDQMSFFSAEASGPEIADLCGVLCGQGQVTGFARTAARLTVEVDEGWRARVLAAEFGRRGVSAELGRTEDGRPSLRTAFRADLIGLANGWLSGSVKTLPGRFRLTGAALRLWALAAGRPGVHGYLLAVDEQAPDMHEPLTAAFRQLGLPAHLVGPKGGGPAVRITGRRRLATLAELIGMPPPGAEPVWPGHAPARQAV</sequence>
<organism evidence="1 2">
    <name type="scientific">Amycolatopsis endophytica</name>
    <dbReference type="NCBI Taxonomy" id="860233"/>
    <lineage>
        <taxon>Bacteria</taxon>
        <taxon>Bacillati</taxon>
        <taxon>Actinomycetota</taxon>
        <taxon>Actinomycetes</taxon>
        <taxon>Pseudonocardiales</taxon>
        <taxon>Pseudonocardiaceae</taxon>
        <taxon>Amycolatopsis</taxon>
    </lineage>
</organism>
<comment type="caution">
    <text evidence="1">The sequence shown here is derived from an EMBL/GenBank/DDBJ whole genome shotgun (WGS) entry which is preliminary data.</text>
</comment>
<keyword evidence="2" id="KW-1185">Reference proteome</keyword>
<reference evidence="1 2" key="1">
    <citation type="submission" date="2020-07" db="EMBL/GenBank/DDBJ databases">
        <title>Sequencing the genomes of 1000 actinobacteria strains.</title>
        <authorList>
            <person name="Klenk H.-P."/>
        </authorList>
    </citation>
    <scope>NUCLEOTIDE SEQUENCE [LARGE SCALE GENOMIC DNA]</scope>
    <source>
        <strain evidence="1 2">DSM 104006</strain>
    </source>
</reference>
<evidence type="ECO:0000313" key="2">
    <source>
        <dbReference type="Proteomes" id="UP000549616"/>
    </source>
</evidence>
<accession>A0A853B2C1</accession>
<evidence type="ECO:0000313" key="1">
    <source>
        <dbReference type="EMBL" id="NYI89002.1"/>
    </source>
</evidence>
<name>A0A853B2C1_9PSEU</name>
<dbReference type="AlphaFoldDB" id="A0A853B2C1"/>
<protein>
    <recommendedName>
        <fullName evidence="3">Homing endonuclease LAGLIDADG domain-containing protein</fullName>
    </recommendedName>
</protein>
<dbReference type="EMBL" id="JACCFK010000001">
    <property type="protein sequence ID" value="NYI89002.1"/>
    <property type="molecule type" value="Genomic_DNA"/>
</dbReference>
<gene>
    <name evidence="1" type="ORF">HNR02_002325</name>
</gene>